<proteinExistence type="predicted"/>
<dbReference type="AlphaFoldDB" id="A0A644VC51"/>
<evidence type="ECO:0000259" key="2">
    <source>
        <dbReference type="Pfam" id="PF02397"/>
    </source>
</evidence>
<dbReference type="PANTHER" id="PTHR30576:SF0">
    <property type="entry name" value="UNDECAPRENYL-PHOSPHATE N-ACETYLGALACTOSAMINYL 1-PHOSPHATE TRANSFERASE-RELATED"/>
    <property type="match status" value="1"/>
</dbReference>
<keyword evidence="1" id="KW-0812">Transmembrane</keyword>
<feature type="transmembrane region" description="Helical" evidence="1">
    <location>
        <begin position="47"/>
        <end position="69"/>
    </location>
</feature>
<organism evidence="3">
    <name type="scientific">bioreactor metagenome</name>
    <dbReference type="NCBI Taxonomy" id="1076179"/>
    <lineage>
        <taxon>unclassified sequences</taxon>
        <taxon>metagenomes</taxon>
        <taxon>ecological metagenomes</taxon>
    </lineage>
</organism>
<name>A0A644VC51_9ZZZZ</name>
<reference evidence="3" key="1">
    <citation type="submission" date="2019-08" db="EMBL/GenBank/DDBJ databases">
        <authorList>
            <person name="Kucharzyk K."/>
            <person name="Murdoch R.W."/>
            <person name="Higgins S."/>
            <person name="Loffler F."/>
        </authorList>
    </citation>
    <scope>NUCLEOTIDE SEQUENCE</scope>
</reference>
<dbReference type="PANTHER" id="PTHR30576">
    <property type="entry name" value="COLANIC BIOSYNTHESIS UDP-GLUCOSE LIPID CARRIER TRANSFERASE"/>
    <property type="match status" value="1"/>
</dbReference>
<gene>
    <name evidence="3" type="ORF">SDC9_34947</name>
</gene>
<sequence>MMNVNSEPIEAFPYTPPTEEIKEKYREIFELNQPIKIRFLKLVFDKLVAMILLILFSPAIITLVIFNFIEGILIPENKGPLFFYYNAVSQGKIIKKWKVRLIKTSYIDKELQAKGDWHAYQNEWKPEARTHLGAFVKKFYLDEIPQFYMVLKGDMSIVGPRPLAIHHYERDLEQGNVTRKLIRGGLLGYGHVRKGTPEFGKPVYEYEYVYRCLHYSSWKLLLTDLYVIWRGVVVMLKGGGH</sequence>
<accession>A0A644VC51</accession>
<evidence type="ECO:0000313" key="3">
    <source>
        <dbReference type="EMBL" id="MPL88918.1"/>
    </source>
</evidence>
<feature type="domain" description="Bacterial sugar transferase" evidence="2">
    <location>
        <begin position="41"/>
        <end position="237"/>
    </location>
</feature>
<protein>
    <recommendedName>
        <fullName evidence="2">Bacterial sugar transferase domain-containing protein</fullName>
    </recommendedName>
</protein>
<dbReference type="InterPro" id="IPR003362">
    <property type="entry name" value="Bact_transf"/>
</dbReference>
<evidence type="ECO:0000256" key="1">
    <source>
        <dbReference type="SAM" id="Phobius"/>
    </source>
</evidence>
<dbReference type="EMBL" id="VSSQ01000268">
    <property type="protein sequence ID" value="MPL88918.1"/>
    <property type="molecule type" value="Genomic_DNA"/>
</dbReference>
<comment type="caution">
    <text evidence="3">The sequence shown here is derived from an EMBL/GenBank/DDBJ whole genome shotgun (WGS) entry which is preliminary data.</text>
</comment>
<dbReference type="GO" id="GO:0016780">
    <property type="term" value="F:phosphotransferase activity, for other substituted phosphate groups"/>
    <property type="evidence" value="ECO:0007669"/>
    <property type="project" value="TreeGrafter"/>
</dbReference>
<dbReference type="Pfam" id="PF02397">
    <property type="entry name" value="Bac_transf"/>
    <property type="match status" value="1"/>
</dbReference>
<keyword evidence="1" id="KW-0472">Membrane</keyword>
<keyword evidence="1" id="KW-1133">Transmembrane helix</keyword>